<dbReference type="Proteomes" id="UP001319865">
    <property type="component" value="Chromosome"/>
</dbReference>
<protein>
    <recommendedName>
        <fullName evidence="3">DUF4468 domain-containing protein</fullName>
    </recommendedName>
</protein>
<dbReference type="RefSeq" id="WP_229330588.1">
    <property type="nucleotide sequence ID" value="NZ_AP025183.1"/>
</dbReference>
<evidence type="ECO:0000313" key="2">
    <source>
        <dbReference type="Proteomes" id="UP001319865"/>
    </source>
</evidence>
<proteinExistence type="predicted"/>
<dbReference type="EMBL" id="AP025183">
    <property type="protein sequence ID" value="BDB52028.1"/>
    <property type="molecule type" value="Genomic_DNA"/>
</dbReference>
<reference evidence="1 2" key="1">
    <citation type="journal article" date="2022" name="Int. J. Syst. Evol. Microbiol.">
        <title>Flavobacterium ammonificans sp. nov. and Flavobacterium ammoniigenes sp. nov., ammonifying bacteria isolated from surface river water.</title>
        <authorList>
            <person name="Watanabe K."/>
            <person name="Kitamura T."/>
            <person name="Ogata Y."/>
            <person name="Shindo C."/>
            <person name="Suda W."/>
        </authorList>
    </citation>
    <scope>NUCLEOTIDE SEQUENCE [LARGE SCALE GENOMIC DNA]</scope>
    <source>
        <strain evidence="1 2">GENT11</strain>
    </source>
</reference>
<sequence length="163" mass="18738">MKKLLLTLMLLAIVNTYSQEKEFVITNEGYSKFVVEEIQNLKKEEIYSKALDWILVTYKNPDKVITAKKENELIRVNGINEGNEILFEIAVKDGKYKFSLLSYQANSAGIVVSLMDIKNMLNDEGKVKWIYGAHKRMIKGINDLNKSLKDYIENGIPASKQDW</sequence>
<keyword evidence="2" id="KW-1185">Reference proteome</keyword>
<evidence type="ECO:0000313" key="1">
    <source>
        <dbReference type="EMBL" id="BDB52028.1"/>
    </source>
</evidence>
<gene>
    <name evidence="1" type="ORF">GENT11_03400</name>
</gene>
<organism evidence="1 2">
    <name type="scientific">Flavobacterium ammonificans</name>
    <dbReference type="NCBI Taxonomy" id="1751056"/>
    <lineage>
        <taxon>Bacteria</taxon>
        <taxon>Pseudomonadati</taxon>
        <taxon>Bacteroidota</taxon>
        <taxon>Flavobacteriia</taxon>
        <taxon>Flavobacteriales</taxon>
        <taxon>Flavobacteriaceae</taxon>
        <taxon>Flavobacterium</taxon>
    </lineage>
</organism>
<name>A0ABM7UZN1_9FLAO</name>
<accession>A0ABM7UZN1</accession>
<reference evidence="1 2" key="2">
    <citation type="journal article" date="2022" name="Microorganisms">
        <title>Complete Genome Sequences of Two Flavobacterium ammonificans Strains and a Flavobacterium ammoniigenes Strain of Ammonifying Bacterioplankton Isolated from Surface River Water.</title>
        <authorList>
            <person name="Suda W."/>
            <person name="Ogata Y."/>
            <person name="Shindo C."/>
            <person name="Watanabe K."/>
        </authorList>
    </citation>
    <scope>NUCLEOTIDE SEQUENCE [LARGE SCALE GENOMIC DNA]</scope>
    <source>
        <strain evidence="1 2">GENT11</strain>
    </source>
</reference>
<evidence type="ECO:0008006" key="3">
    <source>
        <dbReference type="Google" id="ProtNLM"/>
    </source>
</evidence>